<dbReference type="GO" id="GO:0004435">
    <property type="term" value="F:phosphatidylinositol-4,5-bisphosphate phospholipase C activity"/>
    <property type="evidence" value="ECO:0007669"/>
    <property type="project" value="UniProtKB-EC"/>
</dbReference>
<dbReference type="InterPro" id="IPR017946">
    <property type="entry name" value="PLC-like_Pdiesterase_TIM-brl"/>
</dbReference>
<comment type="catalytic activity">
    <reaction evidence="8">
        <text>a 1,2-diacyl-sn-glycero-3-phospho-(1D-myo-inositol-4,5-bisphosphate) + H2O = 1D-myo-inositol 1,4,5-trisphosphate + a 1,2-diacyl-sn-glycerol + H(+)</text>
        <dbReference type="Rhea" id="RHEA:33179"/>
        <dbReference type="ChEBI" id="CHEBI:15377"/>
        <dbReference type="ChEBI" id="CHEBI:15378"/>
        <dbReference type="ChEBI" id="CHEBI:17815"/>
        <dbReference type="ChEBI" id="CHEBI:58456"/>
        <dbReference type="ChEBI" id="CHEBI:203600"/>
        <dbReference type="EC" id="3.1.4.11"/>
    </reaction>
    <physiologicalReaction direction="left-to-right" evidence="8">
        <dbReference type="Rhea" id="RHEA:33180"/>
    </physiologicalReaction>
</comment>
<dbReference type="InterPro" id="IPR001192">
    <property type="entry name" value="PI-PLC_fam"/>
</dbReference>
<feature type="domain" description="EF-hand" evidence="13">
    <location>
        <begin position="139"/>
        <end position="165"/>
    </location>
</feature>
<evidence type="ECO:0000256" key="7">
    <source>
        <dbReference type="ARBA" id="ARBA00023224"/>
    </source>
</evidence>
<dbReference type="SUPFAM" id="SSF47473">
    <property type="entry name" value="EF-hand"/>
    <property type="match status" value="1"/>
</dbReference>
<dbReference type="InterPro" id="IPR001711">
    <property type="entry name" value="PLipase_C_Pinositol-sp_Y"/>
</dbReference>
<dbReference type="Gene3D" id="3.20.20.190">
    <property type="entry name" value="Phosphatidylinositol (PI) phosphodiesterase"/>
    <property type="match status" value="1"/>
</dbReference>
<dbReference type="GO" id="GO:0005509">
    <property type="term" value="F:calcium ion binding"/>
    <property type="evidence" value="ECO:0007669"/>
    <property type="project" value="InterPro"/>
</dbReference>
<dbReference type="SUPFAM" id="SSF50729">
    <property type="entry name" value="PH domain-like"/>
    <property type="match status" value="1"/>
</dbReference>
<dbReference type="GO" id="GO:0005886">
    <property type="term" value="C:plasma membrane"/>
    <property type="evidence" value="ECO:0007669"/>
    <property type="project" value="TreeGrafter"/>
</dbReference>
<protein>
    <recommendedName>
        <fullName evidence="3 9">Phosphoinositide phospholipase C</fullName>
        <ecNumber evidence="3 9">3.1.4.11</ecNumber>
    </recommendedName>
</protein>
<evidence type="ECO:0000259" key="13">
    <source>
        <dbReference type="PROSITE" id="PS50222"/>
    </source>
</evidence>
<dbReference type="CDD" id="cd00275">
    <property type="entry name" value="C2_PLC_like"/>
    <property type="match status" value="1"/>
</dbReference>
<evidence type="ECO:0000259" key="12">
    <source>
        <dbReference type="PROSITE" id="PS50008"/>
    </source>
</evidence>
<dbReference type="STRING" id="6336.A0A0V0S107"/>
<dbReference type="AlphaFoldDB" id="A0A0V0S107"/>
<dbReference type="GO" id="GO:0005737">
    <property type="term" value="C:cytoplasm"/>
    <property type="evidence" value="ECO:0007669"/>
    <property type="project" value="UniProtKB-SubCell"/>
</dbReference>
<dbReference type="SMART" id="SM00148">
    <property type="entry name" value="PLCXc"/>
    <property type="match status" value="1"/>
</dbReference>
<dbReference type="InterPro" id="IPR035892">
    <property type="entry name" value="C2_domain_sf"/>
</dbReference>
<name>A0A0V0S107_9BILA</name>
<dbReference type="InterPro" id="IPR000909">
    <property type="entry name" value="PLipase_C_PInositol-sp_X_dom"/>
</dbReference>
<evidence type="ECO:0000259" key="11">
    <source>
        <dbReference type="PROSITE" id="PS50004"/>
    </source>
</evidence>
<proteinExistence type="predicted"/>
<keyword evidence="4" id="KW-0963">Cytoplasm</keyword>
<dbReference type="PROSITE" id="PS50222">
    <property type="entry name" value="EF_HAND_2"/>
    <property type="match status" value="1"/>
</dbReference>
<dbReference type="SMART" id="SM00239">
    <property type="entry name" value="C2"/>
    <property type="match status" value="1"/>
</dbReference>
<evidence type="ECO:0000256" key="3">
    <source>
        <dbReference type="ARBA" id="ARBA00012368"/>
    </source>
</evidence>
<dbReference type="EMBL" id="JYDL01000049">
    <property type="protein sequence ID" value="KRX20369.1"/>
    <property type="molecule type" value="Genomic_DNA"/>
</dbReference>
<dbReference type="Pfam" id="PF00387">
    <property type="entry name" value="PI-PLC-Y"/>
    <property type="match status" value="1"/>
</dbReference>
<dbReference type="Pfam" id="PF00168">
    <property type="entry name" value="C2"/>
    <property type="match status" value="1"/>
</dbReference>
<dbReference type="OrthoDB" id="269822at2759"/>
<sequence length="729" mass="83080">MDRQTNTDLVNVETTMRRVKNNGLVASSPLILKLAADQRHIIYFDNACFKTSKTASLSKALEVRSGWNTDVFHKAMKSKTFVTQVNESACFSIIFRHPIRHFKSLNLICEDAQTRHNWVHFLTEAIEKLKEEHADLRQFKKADKNRNGYLTFEETWNLLLSLNLELDKQIARKTFEKSDFRKEGPSADALDFDEFHHFFRFLTDRPDLRDIIRQLSEFHEEFFTVEDLKNFLTNIQQLSAVTLSHCRQLIRRYEPEPENQKSLKLSFHGLRRLLLSEAGNIVKPEHRVIYQNMEKPLTDYYIYSTHNTYLCGHQLMGDATIEGYILALKKGARLLELDIWPGENDLQVTHGHTLVKPVSLSVVLKAINNYGFSTTPYPIILSLEIHCDIRKQAILADMLVKTFGKKLHKNVAHLKTLPSPEELKNKILLKGKGGLAKELAALIAIVSAKLVNPLVDLERHPVNSMASKSEDQLIAMVEENQPAMVKYTSQHLVKCYPRGTRTSSTNMNPVVYWLAGIQSVCLNVQTADLANDLNTAMFSINGNCGYVLKPDCLQNKESSTEQQVKKMIVRVWIIILSANFLPKPSTTTSKEDVIDPYVKVETFGMPSDRVKYRTAVIRNNGFNPCWNESFRIDLRYADSAFLRFCIKDYNLRAKDDFIGQYTIPVNSIRPGYSYIHLKTGFYRQEDPAAVLFFESTIATTGMAILAASTIAGCGSNTFVKVLVMMIKSG</sequence>
<dbReference type="CDD" id="cd08558">
    <property type="entry name" value="PI-PLCc_eukaryota"/>
    <property type="match status" value="1"/>
</dbReference>
<comment type="caution">
    <text evidence="14">The sequence shown here is derived from an EMBL/GenBank/DDBJ whole genome shotgun (WGS) entry which is preliminary data.</text>
</comment>
<dbReference type="InterPro" id="IPR002048">
    <property type="entry name" value="EF_hand_dom"/>
</dbReference>
<evidence type="ECO:0000256" key="10">
    <source>
        <dbReference type="SAM" id="Coils"/>
    </source>
</evidence>
<dbReference type="SUPFAM" id="SSF49562">
    <property type="entry name" value="C2 domain (Calcium/lipid-binding domain, CaLB)"/>
    <property type="match status" value="1"/>
</dbReference>
<comment type="cofactor">
    <cofactor evidence="1">
        <name>Ca(2+)</name>
        <dbReference type="ChEBI" id="CHEBI:29108"/>
    </cofactor>
</comment>
<evidence type="ECO:0000313" key="14">
    <source>
        <dbReference type="EMBL" id="KRX20369.1"/>
    </source>
</evidence>
<evidence type="ECO:0000256" key="6">
    <source>
        <dbReference type="ARBA" id="ARBA00023098"/>
    </source>
</evidence>
<evidence type="ECO:0000256" key="2">
    <source>
        <dbReference type="ARBA" id="ARBA00004496"/>
    </source>
</evidence>
<dbReference type="Gene3D" id="1.10.238.10">
    <property type="entry name" value="EF-hand"/>
    <property type="match status" value="2"/>
</dbReference>
<comment type="subcellular location">
    <subcellularLocation>
        <location evidence="2">Cytoplasm</location>
    </subcellularLocation>
</comment>
<feature type="domain" description="C2" evidence="11">
    <location>
        <begin position="549"/>
        <end position="679"/>
    </location>
</feature>
<gene>
    <name evidence="14" type="primary">plcd3a</name>
    <name evidence="14" type="ORF">T07_13795</name>
</gene>
<dbReference type="InterPro" id="IPR011992">
    <property type="entry name" value="EF-hand-dom_pair"/>
</dbReference>
<dbReference type="Pfam" id="PF00388">
    <property type="entry name" value="PI-PLC-X"/>
    <property type="match status" value="1"/>
</dbReference>
<evidence type="ECO:0000256" key="8">
    <source>
        <dbReference type="ARBA" id="ARBA00023674"/>
    </source>
</evidence>
<dbReference type="SMART" id="SM00149">
    <property type="entry name" value="PLCYc"/>
    <property type="match status" value="1"/>
</dbReference>
<dbReference type="Gene3D" id="2.30.29.30">
    <property type="entry name" value="Pleckstrin-homology domain (PH domain)/Phosphotyrosine-binding domain (PTB)"/>
    <property type="match status" value="1"/>
</dbReference>
<dbReference type="InterPro" id="IPR015359">
    <property type="entry name" value="PLC_EF-hand-like"/>
</dbReference>
<dbReference type="Proteomes" id="UP000054630">
    <property type="component" value="Unassembled WGS sequence"/>
</dbReference>
<keyword evidence="6 9" id="KW-0443">Lipid metabolism</keyword>
<feature type="coiled-coil region" evidence="10">
    <location>
        <begin position="119"/>
        <end position="146"/>
    </location>
</feature>
<dbReference type="InterPro" id="IPR000008">
    <property type="entry name" value="C2_dom"/>
</dbReference>
<evidence type="ECO:0000256" key="4">
    <source>
        <dbReference type="ARBA" id="ARBA00022490"/>
    </source>
</evidence>
<dbReference type="Pfam" id="PF09279">
    <property type="entry name" value="EF-hand_like"/>
    <property type="match status" value="1"/>
</dbReference>
<dbReference type="PANTHER" id="PTHR10336:SF209">
    <property type="entry name" value="PHOSPHOINOSITIDE PHOSPHOLIPASE C"/>
    <property type="match status" value="1"/>
</dbReference>
<evidence type="ECO:0000256" key="5">
    <source>
        <dbReference type="ARBA" id="ARBA00022963"/>
    </source>
</evidence>
<keyword evidence="5 9" id="KW-0442">Lipid degradation</keyword>
<dbReference type="FunFam" id="1.10.238.10:FF:000005">
    <property type="entry name" value="Phosphoinositide phospholipase C"/>
    <property type="match status" value="1"/>
</dbReference>
<keyword evidence="7" id="KW-0807">Transducer</keyword>
<keyword evidence="15" id="KW-1185">Reference proteome</keyword>
<evidence type="ECO:0000313" key="15">
    <source>
        <dbReference type="Proteomes" id="UP000054630"/>
    </source>
</evidence>
<dbReference type="PRINTS" id="PR00390">
    <property type="entry name" value="PHPHLIPASEC"/>
</dbReference>
<dbReference type="PROSITE" id="PS50007">
    <property type="entry name" value="PIPLC_X_DOMAIN"/>
    <property type="match status" value="1"/>
</dbReference>
<dbReference type="Gene3D" id="2.60.40.150">
    <property type="entry name" value="C2 domain"/>
    <property type="match status" value="1"/>
</dbReference>
<dbReference type="EC" id="3.1.4.11" evidence="3 9"/>
<dbReference type="InterPro" id="IPR011993">
    <property type="entry name" value="PH-like_dom_sf"/>
</dbReference>
<organism evidence="14 15">
    <name type="scientific">Trichinella nelsoni</name>
    <dbReference type="NCBI Taxonomy" id="6336"/>
    <lineage>
        <taxon>Eukaryota</taxon>
        <taxon>Metazoa</taxon>
        <taxon>Ecdysozoa</taxon>
        <taxon>Nematoda</taxon>
        <taxon>Enoplea</taxon>
        <taxon>Dorylaimia</taxon>
        <taxon>Trichinellida</taxon>
        <taxon>Trichinellidae</taxon>
        <taxon>Trichinella</taxon>
    </lineage>
</organism>
<keyword evidence="10" id="KW-0175">Coiled coil</keyword>
<accession>A0A0V0S107</accession>
<keyword evidence="9" id="KW-0378">Hydrolase</keyword>
<dbReference type="PANTHER" id="PTHR10336">
    <property type="entry name" value="PHOSPHOINOSITIDE-SPECIFIC PHOSPHOLIPASE C FAMILY PROTEIN"/>
    <property type="match status" value="1"/>
</dbReference>
<feature type="domain" description="PI-PLC Y-box" evidence="12">
    <location>
        <begin position="458"/>
        <end position="554"/>
    </location>
</feature>
<evidence type="ECO:0000256" key="1">
    <source>
        <dbReference type="ARBA" id="ARBA00001913"/>
    </source>
</evidence>
<reference evidence="14 15" key="1">
    <citation type="submission" date="2015-01" db="EMBL/GenBank/DDBJ databases">
        <title>Evolution of Trichinella species and genotypes.</title>
        <authorList>
            <person name="Korhonen P.K."/>
            <person name="Edoardo P."/>
            <person name="Giuseppe L.R."/>
            <person name="Gasser R.B."/>
        </authorList>
    </citation>
    <scope>NUCLEOTIDE SEQUENCE [LARGE SCALE GENOMIC DNA]</scope>
    <source>
        <strain evidence="14">ISS37</strain>
    </source>
</reference>
<dbReference type="PROSITE" id="PS50004">
    <property type="entry name" value="C2"/>
    <property type="match status" value="1"/>
</dbReference>
<dbReference type="SUPFAM" id="SSF51695">
    <property type="entry name" value="PLC-like phosphodiesterases"/>
    <property type="match status" value="1"/>
</dbReference>
<evidence type="ECO:0000256" key="9">
    <source>
        <dbReference type="RuleBase" id="RU361133"/>
    </source>
</evidence>
<dbReference type="PROSITE" id="PS50008">
    <property type="entry name" value="PIPLC_Y_DOMAIN"/>
    <property type="match status" value="1"/>
</dbReference>
<dbReference type="GO" id="GO:0016042">
    <property type="term" value="P:lipid catabolic process"/>
    <property type="evidence" value="ECO:0007669"/>
    <property type="project" value="UniProtKB-KW"/>
</dbReference>
<dbReference type="GO" id="GO:0035556">
    <property type="term" value="P:intracellular signal transduction"/>
    <property type="evidence" value="ECO:0007669"/>
    <property type="project" value="InterPro"/>
</dbReference>